<feature type="transmembrane region" description="Helical" evidence="1">
    <location>
        <begin position="51"/>
        <end position="69"/>
    </location>
</feature>
<dbReference type="AlphaFoldDB" id="A0A0M0BR77"/>
<evidence type="ECO:0000313" key="3">
    <source>
        <dbReference type="Proteomes" id="UP000037237"/>
    </source>
</evidence>
<evidence type="ECO:0000256" key="1">
    <source>
        <dbReference type="SAM" id="Phobius"/>
    </source>
</evidence>
<reference evidence="2 3" key="1">
    <citation type="submission" date="2015-06" db="EMBL/GenBank/DDBJ databases">
        <title>New insights into the roles of widespread benthic archaea in carbon and nitrogen cycling.</title>
        <authorList>
            <person name="Lazar C.S."/>
            <person name="Baker B.J."/>
            <person name="Seitz K.W."/>
            <person name="Hyde A.S."/>
            <person name="Dick G.J."/>
            <person name="Hinrichs K.-U."/>
            <person name="Teske A.P."/>
        </authorList>
    </citation>
    <scope>NUCLEOTIDE SEQUENCE [LARGE SCALE GENOMIC DNA]</scope>
    <source>
        <strain evidence="2">SG8-32-1</strain>
    </source>
</reference>
<name>A0A0M0BR77_9ARCH</name>
<keyword evidence="1" id="KW-0812">Transmembrane</keyword>
<evidence type="ECO:0000313" key="2">
    <source>
        <dbReference type="EMBL" id="KON31082.1"/>
    </source>
</evidence>
<comment type="caution">
    <text evidence="2">The sequence shown here is derived from an EMBL/GenBank/DDBJ whole genome shotgun (WGS) entry which is preliminary data.</text>
</comment>
<gene>
    <name evidence="2" type="ORF">AC477_04450</name>
</gene>
<protein>
    <submittedName>
        <fullName evidence="2">Uncharacterized protein</fullName>
    </submittedName>
</protein>
<sequence>MIALWFRLEAIEVWSLFSDYTLISAIVALVLIVISGIFVKTRFRGLLERLGVTPFEIFYFILGLMVFLTN</sequence>
<proteinExistence type="predicted"/>
<feature type="transmembrane region" description="Helical" evidence="1">
    <location>
        <begin position="20"/>
        <end position="39"/>
    </location>
</feature>
<keyword evidence="1" id="KW-1133">Transmembrane helix</keyword>
<accession>A0A0M0BR77</accession>
<keyword evidence="1" id="KW-0472">Membrane</keyword>
<dbReference type="EMBL" id="LFWU01000107">
    <property type="protein sequence ID" value="KON31082.1"/>
    <property type="molecule type" value="Genomic_DNA"/>
</dbReference>
<dbReference type="Proteomes" id="UP000037237">
    <property type="component" value="Unassembled WGS sequence"/>
</dbReference>
<organism evidence="2 3">
    <name type="scientific">miscellaneous Crenarchaeota group-1 archaeon SG8-32-1</name>
    <dbReference type="NCBI Taxonomy" id="1685124"/>
    <lineage>
        <taxon>Archaea</taxon>
        <taxon>Candidatus Bathyarchaeota</taxon>
        <taxon>MCG-1</taxon>
    </lineage>
</organism>